<keyword evidence="6" id="KW-1185">Reference proteome</keyword>
<accession>A0ABU7CWJ7</accession>
<evidence type="ECO:0000256" key="1">
    <source>
        <dbReference type="ARBA" id="ARBA00022737"/>
    </source>
</evidence>
<evidence type="ECO:0000313" key="6">
    <source>
        <dbReference type="Proteomes" id="UP001352852"/>
    </source>
</evidence>
<dbReference type="SMART" id="SM00028">
    <property type="entry name" value="TPR"/>
    <property type="match status" value="6"/>
</dbReference>
<keyword evidence="2 3" id="KW-0802">TPR repeat</keyword>
<dbReference type="InterPro" id="IPR052628">
    <property type="entry name" value="CFAP70"/>
</dbReference>
<dbReference type="PANTHER" id="PTHR44314:SF1">
    <property type="entry name" value="CILIA- AND FLAGELLA-ASSOCIATED PROTEIN 70"/>
    <property type="match status" value="1"/>
</dbReference>
<dbReference type="Gene3D" id="1.25.40.10">
    <property type="entry name" value="Tetratricopeptide repeat domain"/>
    <property type="match status" value="3"/>
</dbReference>
<evidence type="ECO:0000256" key="3">
    <source>
        <dbReference type="PROSITE-ProRule" id="PRU00339"/>
    </source>
</evidence>
<protein>
    <recommendedName>
        <fullName evidence="7">Cilia- and flagella-associated protein 70</fullName>
    </recommendedName>
</protein>
<dbReference type="EMBL" id="JAHUTJ010008875">
    <property type="protein sequence ID" value="MED6267282.1"/>
    <property type="molecule type" value="Genomic_DNA"/>
</dbReference>
<dbReference type="InterPro" id="IPR019734">
    <property type="entry name" value="TPR_rpt"/>
</dbReference>
<dbReference type="Pfam" id="PF13181">
    <property type="entry name" value="TPR_8"/>
    <property type="match status" value="1"/>
</dbReference>
<evidence type="ECO:0008006" key="7">
    <source>
        <dbReference type="Google" id="ProtNLM"/>
    </source>
</evidence>
<reference evidence="5 6" key="1">
    <citation type="submission" date="2021-06" db="EMBL/GenBank/DDBJ databases">
        <authorList>
            <person name="Palmer J.M."/>
        </authorList>
    </citation>
    <scope>NUCLEOTIDE SEQUENCE [LARGE SCALE GENOMIC DNA]</scope>
    <source>
        <strain evidence="5 6">CL_MEX2019</strain>
        <tissue evidence="5">Muscle</tissue>
    </source>
</reference>
<dbReference type="PANTHER" id="PTHR44314">
    <property type="entry name" value="CILIA- AND FLAGELLA-ASSOCIATED PROTEIN 70"/>
    <property type="match status" value="1"/>
</dbReference>
<feature type="region of interest" description="Disordered" evidence="4">
    <location>
        <begin position="792"/>
        <end position="835"/>
    </location>
</feature>
<feature type="compositionally biased region" description="Basic and acidic residues" evidence="4">
    <location>
        <begin position="419"/>
        <end position="428"/>
    </location>
</feature>
<evidence type="ECO:0000313" key="5">
    <source>
        <dbReference type="EMBL" id="MED6267282.1"/>
    </source>
</evidence>
<name>A0ABU7CWJ7_9TELE</name>
<dbReference type="InterPro" id="IPR011990">
    <property type="entry name" value="TPR-like_helical_dom_sf"/>
</dbReference>
<sequence>MSEIETPGKTTKANLAIEITVKCGHNLQGKTTHSFHSFLQVAMGGVMLGESDKKHVNIVEHVDYDFTCSFNPPNDAQTFSDIAQKPITVTVMEVLHEGKRGEAKTVALGQAVIDLIPLLQGQCNLSCTVPVNPVISPGIKESRQGFNRKQTTLDVCISVLDPLLSKAELSACTFMKVTVETAYSVPESWTLPAGLAPSPFTYTAALEVPLTADQDQVLMFCEGQLKAGGQREVKGRQRKRPHQALLVPGNHFIPGAFFHPEPIEHEDGELTALEDRSFRTEAEITKNRVSWDTEVRCFLDAGGVSRLQQRIRESRLWPVEITRSSIPLAKLGEDNSQIPFHGLVFVDMGRLLYPGVSRIRGAYTVQPFYETELLNKAKRRVSVLKEQAKAAAIQAKARASSAVGTSKKPWKNCDGSNKGTKDHKDQAKKQTLNQNSLPAADCTPESLSDTELPDNVEGNMYVEAKTYVIIEISLNEPLIPKTPPEKLATRVKALIPPRPERQAGPSRAERAVLDFHRQVANTVAAVSEQYVESLGANSELLESLGKEQILAEVMGGLNVSGRYFTFKEQMKRAVVRIVRDKMQRTEPFTDPQDVKQFVNKLYVYLVDEMHLALNKISSNDLKEDCIEEVKFESCQLRHFAKEAQFTGNYQQAAQYYQELVVRHPDDPLHRFEWGSLYMLMGDYMKAKECYHDAVSTQQTHQPSLMMCGVVAVMFERYKEAQTFLERATSIDPPSVEAWTLLGLFHLSINDPILSERAFLEAKRLLGEDEANNKTNIDIEKKHSEDNIKNVKAQQDGQETGIPAQFPTVEQGPEVLDPDTEQQEPSAQSDGSRPIPARLTHSIFTHTAQFLLQNNVLQMAEYALSQELLCSEGGWTAAYLFNLAQLQLLKGEYSSAAHTLKEALFQEDLNPDAWALKGHCHYLQGIFTEAKESYEWSLIFPQPPSDSHVVLLRLGSIYFMEKKFDQAKEVFLQACEQSPSCLTWLGLGKACYKLEELCVAEEALAVATHLNAENAEVWAYLSLISLKSGRQEEGDQFYKYAIRFKLQESSLLREISELKDQIRMSQLASSFRTSAEAEVSTFC</sequence>
<feature type="repeat" description="TPR" evidence="3">
    <location>
        <begin position="947"/>
        <end position="980"/>
    </location>
</feature>
<keyword evidence="1" id="KW-0677">Repeat</keyword>
<dbReference type="Proteomes" id="UP001352852">
    <property type="component" value="Unassembled WGS sequence"/>
</dbReference>
<dbReference type="Pfam" id="PF13432">
    <property type="entry name" value="TPR_16"/>
    <property type="match status" value="2"/>
</dbReference>
<comment type="caution">
    <text evidence="5">The sequence shown here is derived from an EMBL/GenBank/DDBJ whole genome shotgun (WGS) entry which is preliminary data.</text>
</comment>
<proteinExistence type="predicted"/>
<evidence type="ECO:0000256" key="2">
    <source>
        <dbReference type="ARBA" id="ARBA00022803"/>
    </source>
</evidence>
<dbReference type="PROSITE" id="PS50005">
    <property type="entry name" value="TPR"/>
    <property type="match status" value="1"/>
</dbReference>
<gene>
    <name evidence="5" type="ORF">CHARACLAT_010564</name>
</gene>
<evidence type="ECO:0000256" key="4">
    <source>
        <dbReference type="SAM" id="MobiDB-lite"/>
    </source>
</evidence>
<organism evidence="5 6">
    <name type="scientific">Characodon lateralis</name>
    <dbReference type="NCBI Taxonomy" id="208331"/>
    <lineage>
        <taxon>Eukaryota</taxon>
        <taxon>Metazoa</taxon>
        <taxon>Chordata</taxon>
        <taxon>Craniata</taxon>
        <taxon>Vertebrata</taxon>
        <taxon>Euteleostomi</taxon>
        <taxon>Actinopterygii</taxon>
        <taxon>Neopterygii</taxon>
        <taxon>Teleostei</taxon>
        <taxon>Neoteleostei</taxon>
        <taxon>Acanthomorphata</taxon>
        <taxon>Ovalentaria</taxon>
        <taxon>Atherinomorphae</taxon>
        <taxon>Cyprinodontiformes</taxon>
        <taxon>Goodeidae</taxon>
        <taxon>Characodon</taxon>
    </lineage>
</organism>
<feature type="region of interest" description="Disordered" evidence="4">
    <location>
        <begin position="395"/>
        <end position="454"/>
    </location>
</feature>
<dbReference type="SUPFAM" id="SSF48452">
    <property type="entry name" value="TPR-like"/>
    <property type="match status" value="1"/>
</dbReference>